<organism evidence="3 4">
    <name type="scientific">Hathewaya proteolytica DSM 3090</name>
    <dbReference type="NCBI Taxonomy" id="1121331"/>
    <lineage>
        <taxon>Bacteria</taxon>
        <taxon>Bacillati</taxon>
        <taxon>Bacillota</taxon>
        <taxon>Clostridia</taxon>
        <taxon>Eubacteriales</taxon>
        <taxon>Clostridiaceae</taxon>
        <taxon>Hathewaya</taxon>
    </lineage>
</organism>
<dbReference type="InterPro" id="IPR000873">
    <property type="entry name" value="AMP-dep_synth/lig_dom"/>
</dbReference>
<accession>A0A1M6NY62</accession>
<dbReference type="AlphaFoldDB" id="A0A1M6NY62"/>
<dbReference type="Pfam" id="PF00501">
    <property type="entry name" value="AMP-binding"/>
    <property type="match status" value="1"/>
</dbReference>
<dbReference type="Proteomes" id="UP000183952">
    <property type="component" value="Unassembled WGS sequence"/>
</dbReference>
<dbReference type="SUPFAM" id="SSF56801">
    <property type="entry name" value="Acetyl-CoA synthetase-like"/>
    <property type="match status" value="1"/>
</dbReference>
<dbReference type="Gene3D" id="3.30.300.30">
    <property type="match status" value="1"/>
</dbReference>
<dbReference type="PANTHER" id="PTHR43272:SF52">
    <property type="entry name" value="AMP-DEPENDENT SYNTHETASE_LIGASE DOMAIN-CONTAINING PROTEIN"/>
    <property type="match status" value="1"/>
</dbReference>
<dbReference type="RefSeq" id="WP_072903507.1">
    <property type="nucleotide sequence ID" value="NZ_FRAD01000011.1"/>
</dbReference>
<evidence type="ECO:0000313" key="3">
    <source>
        <dbReference type="EMBL" id="SHK00574.1"/>
    </source>
</evidence>
<dbReference type="EMBL" id="FRAD01000011">
    <property type="protein sequence ID" value="SHK00574.1"/>
    <property type="molecule type" value="Genomic_DNA"/>
</dbReference>
<evidence type="ECO:0000256" key="1">
    <source>
        <dbReference type="ARBA" id="ARBA00024484"/>
    </source>
</evidence>
<dbReference type="InterPro" id="IPR045851">
    <property type="entry name" value="AMP-bd_C_sf"/>
</dbReference>
<feature type="domain" description="AMP-dependent synthetase/ligase" evidence="2">
    <location>
        <begin position="34"/>
        <end position="403"/>
    </location>
</feature>
<dbReference type="Gene3D" id="3.40.50.12780">
    <property type="entry name" value="N-terminal domain of ligase-like"/>
    <property type="match status" value="1"/>
</dbReference>
<dbReference type="OrthoDB" id="9778383at2"/>
<protein>
    <submittedName>
        <fullName evidence="3">Long-chain acyl-CoA synthetase</fullName>
    </submittedName>
</protein>
<dbReference type="GO" id="GO:0016020">
    <property type="term" value="C:membrane"/>
    <property type="evidence" value="ECO:0007669"/>
    <property type="project" value="TreeGrafter"/>
</dbReference>
<dbReference type="STRING" id="1121331.SAMN02745248_01550"/>
<reference evidence="3 4" key="1">
    <citation type="submission" date="2016-11" db="EMBL/GenBank/DDBJ databases">
        <authorList>
            <person name="Jaros S."/>
            <person name="Januszkiewicz K."/>
            <person name="Wedrychowicz H."/>
        </authorList>
    </citation>
    <scope>NUCLEOTIDE SEQUENCE [LARGE SCALE GENOMIC DNA]</scope>
    <source>
        <strain evidence="3 4">DSM 3090</strain>
    </source>
</reference>
<gene>
    <name evidence="3" type="ORF">SAMN02745248_01550</name>
</gene>
<dbReference type="PANTHER" id="PTHR43272">
    <property type="entry name" value="LONG-CHAIN-FATTY-ACID--COA LIGASE"/>
    <property type="match status" value="1"/>
</dbReference>
<evidence type="ECO:0000313" key="4">
    <source>
        <dbReference type="Proteomes" id="UP000183952"/>
    </source>
</evidence>
<evidence type="ECO:0000259" key="2">
    <source>
        <dbReference type="Pfam" id="PF00501"/>
    </source>
</evidence>
<name>A0A1M6NY62_9CLOT</name>
<sequence>MKVKSSCKEILLNKKTIKSLISCRYRDSKSSVVFKFMKAGRIKEITYGELKEDIDRLGTEWQSMNLINCNIAIIGLNSYEWILSYFTIVCGNNVAVPLDREASRDDVLRIINETKCRAIIYDNNYLDMIHYIKRKSGTIKHYFSMCDLEKLISHGRTLVESGEKGYINIKDSEENLAEIVYTSGTSGKSKGVMLTNKNLMVGAISACEHVKYSGTCMLILPLHHTFPMAASILVPMIERQSIYINSSLKELYRDMMVGKPDSIAVVPLFLENMSRKIWWTIEGGNKSKRINTAIDISNFLMKFNLDFRRKIFKKIIDSFGGNLKIIVCGGAMLPTKYIREFRNFGITVLNGYGITECSPVVSASSNDNYRDGSVGQPISACTVKISPEGEILVKGDIVMQGYYNNQSETEKVFDGQWFKTGDVGYLDKDSFLYITGRMKNIIILANGKNVSPEEIEMEILKLQGIKEVVVFGEGGKLKAEIYPDYDYIDKNHIFDIKAYIKNVIDVFNSSMPGYKKINGIKIRKEEFLKTTTRKIKRY</sequence>
<dbReference type="PROSITE" id="PS00455">
    <property type="entry name" value="AMP_BINDING"/>
    <property type="match status" value="1"/>
</dbReference>
<comment type="catalytic activity">
    <reaction evidence="1">
        <text>a long-chain fatty acid + ATP + CoA = a long-chain fatty acyl-CoA + AMP + diphosphate</text>
        <dbReference type="Rhea" id="RHEA:15421"/>
        <dbReference type="ChEBI" id="CHEBI:30616"/>
        <dbReference type="ChEBI" id="CHEBI:33019"/>
        <dbReference type="ChEBI" id="CHEBI:57287"/>
        <dbReference type="ChEBI" id="CHEBI:57560"/>
        <dbReference type="ChEBI" id="CHEBI:83139"/>
        <dbReference type="ChEBI" id="CHEBI:456215"/>
        <dbReference type="EC" id="6.2.1.3"/>
    </reaction>
    <physiologicalReaction direction="left-to-right" evidence="1">
        <dbReference type="Rhea" id="RHEA:15422"/>
    </physiologicalReaction>
</comment>
<keyword evidence="4" id="KW-1185">Reference proteome</keyword>
<dbReference type="InterPro" id="IPR020845">
    <property type="entry name" value="AMP-binding_CS"/>
</dbReference>
<dbReference type="InterPro" id="IPR042099">
    <property type="entry name" value="ANL_N_sf"/>
</dbReference>
<dbReference type="GO" id="GO:0004467">
    <property type="term" value="F:long-chain fatty acid-CoA ligase activity"/>
    <property type="evidence" value="ECO:0007669"/>
    <property type="project" value="UniProtKB-EC"/>
</dbReference>
<proteinExistence type="predicted"/>
<dbReference type="Pfam" id="PF23562">
    <property type="entry name" value="AMP-binding_C_3"/>
    <property type="match status" value="1"/>
</dbReference>